<comment type="caution">
    <text evidence="7">The sequence shown here is derived from an EMBL/GenBank/DDBJ whole genome shotgun (WGS) entry which is preliminary data.</text>
</comment>
<feature type="domain" description="EF-hand" evidence="6">
    <location>
        <begin position="184"/>
        <end position="219"/>
    </location>
</feature>
<comment type="subcellular location">
    <subcellularLocation>
        <location evidence="1">Membrane</location>
        <topology evidence="1">Multi-pass membrane protein</topology>
    </subcellularLocation>
</comment>
<dbReference type="PANTHER" id="PTHR43336:SF3">
    <property type="entry name" value="GUANYLATE CYCLASE DOMAIN-CONTAINING PROTEIN"/>
    <property type="match status" value="1"/>
</dbReference>
<keyword evidence="2 5" id="KW-0812">Transmembrane</keyword>
<evidence type="ECO:0000256" key="3">
    <source>
        <dbReference type="ARBA" id="ARBA00022989"/>
    </source>
</evidence>
<evidence type="ECO:0000256" key="4">
    <source>
        <dbReference type="ARBA" id="ARBA00023136"/>
    </source>
</evidence>
<name>A0A813J590_POLGL</name>
<dbReference type="Gene3D" id="1.20.120.350">
    <property type="entry name" value="Voltage-gated potassium channels. Chain C"/>
    <property type="match status" value="1"/>
</dbReference>
<gene>
    <name evidence="7" type="ORF">PGLA2088_LOCUS15807</name>
</gene>
<proteinExistence type="predicted"/>
<evidence type="ECO:0000256" key="1">
    <source>
        <dbReference type="ARBA" id="ARBA00004141"/>
    </source>
</evidence>
<keyword evidence="3 5" id="KW-1133">Transmembrane helix</keyword>
<evidence type="ECO:0000313" key="8">
    <source>
        <dbReference type="Proteomes" id="UP000626109"/>
    </source>
</evidence>
<feature type="non-terminal residue" evidence="7">
    <location>
        <position position="260"/>
    </location>
</feature>
<dbReference type="Pfam" id="PF00520">
    <property type="entry name" value="Ion_trans"/>
    <property type="match status" value="1"/>
</dbReference>
<feature type="transmembrane region" description="Helical" evidence="5">
    <location>
        <begin position="100"/>
        <end position="119"/>
    </location>
</feature>
<dbReference type="InterPro" id="IPR027359">
    <property type="entry name" value="Volt_channel_dom_sf"/>
</dbReference>
<dbReference type="PROSITE" id="PS50222">
    <property type="entry name" value="EF_HAND_2"/>
    <property type="match status" value="1"/>
</dbReference>
<sequence>MQHHKASVEISKQATGLEGLEGSKTRSIIPAIGRLVDNQYFIAYMMLWTFFALFAPDLDVRLGDEESKHTLSIVVTVVCGFFLLEIILQSIGRKNYFLRAYFWLDTIALISLLPDTWLFQAIFQSNEAFVAGRSSRLTRLLRVAARGSKATRLNRLSRIVRVASLMPRLGKMFTRIDTGELDKVLEKKLRRVFRFLDTDMDGKIPLVAAQNVLSRMRGGAIVDKSGAGTKALRHLKRSVTRVAKLTRQGSQGSLSTLKMM</sequence>
<feature type="transmembrane region" description="Helical" evidence="5">
    <location>
        <begin position="40"/>
        <end position="58"/>
    </location>
</feature>
<dbReference type="EMBL" id="CAJNNW010019720">
    <property type="protein sequence ID" value="CAE8665061.1"/>
    <property type="molecule type" value="Genomic_DNA"/>
</dbReference>
<dbReference type="InterPro" id="IPR005821">
    <property type="entry name" value="Ion_trans_dom"/>
</dbReference>
<evidence type="ECO:0000256" key="2">
    <source>
        <dbReference type="ARBA" id="ARBA00022692"/>
    </source>
</evidence>
<dbReference type="InterPro" id="IPR002048">
    <property type="entry name" value="EF_hand_dom"/>
</dbReference>
<evidence type="ECO:0000259" key="6">
    <source>
        <dbReference type="PROSITE" id="PS50222"/>
    </source>
</evidence>
<feature type="transmembrane region" description="Helical" evidence="5">
    <location>
        <begin position="70"/>
        <end position="88"/>
    </location>
</feature>
<reference evidence="7" key="1">
    <citation type="submission" date="2021-02" db="EMBL/GenBank/DDBJ databases">
        <authorList>
            <person name="Dougan E. K."/>
            <person name="Rhodes N."/>
            <person name="Thang M."/>
            <person name="Chan C."/>
        </authorList>
    </citation>
    <scope>NUCLEOTIDE SEQUENCE</scope>
</reference>
<keyword evidence="4 5" id="KW-0472">Membrane</keyword>
<evidence type="ECO:0000256" key="5">
    <source>
        <dbReference type="SAM" id="Phobius"/>
    </source>
</evidence>
<organism evidence="7 8">
    <name type="scientific">Polarella glacialis</name>
    <name type="common">Dinoflagellate</name>
    <dbReference type="NCBI Taxonomy" id="89957"/>
    <lineage>
        <taxon>Eukaryota</taxon>
        <taxon>Sar</taxon>
        <taxon>Alveolata</taxon>
        <taxon>Dinophyceae</taxon>
        <taxon>Suessiales</taxon>
        <taxon>Suessiaceae</taxon>
        <taxon>Polarella</taxon>
    </lineage>
</organism>
<evidence type="ECO:0000313" key="7">
    <source>
        <dbReference type="EMBL" id="CAE8665061.1"/>
    </source>
</evidence>
<dbReference type="GO" id="GO:0005509">
    <property type="term" value="F:calcium ion binding"/>
    <property type="evidence" value="ECO:0007669"/>
    <property type="project" value="InterPro"/>
</dbReference>
<dbReference type="GO" id="GO:0005216">
    <property type="term" value="F:monoatomic ion channel activity"/>
    <property type="evidence" value="ECO:0007669"/>
    <property type="project" value="InterPro"/>
</dbReference>
<dbReference type="Proteomes" id="UP000626109">
    <property type="component" value="Unassembled WGS sequence"/>
</dbReference>
<dbReference type="GO" id="GO:0016020">
    <property type="term" value="C:membrane"/>
    <property type="evidence" value="ECO:0007669"/>
    <property type="project" value="UniProtKB-SubCell"/>
</dbReference>
<accession>A0A813J590</accession>
<protein>
    <recommendedName>
        <fullName evidence="6">EF-hand domain-containing protein</fullName>
    </recommendedName>
</protein>
<dbReference type="PANTHER" id="PTHR43336">
    <property type="entry name" value="OXYGEN SENSOR HISTIDINE KINASE RESPONSE REGULATOR DEVS/DOSS"/>
    <property type="match status" value="1"/>
</dbReference>
<dbReference type="AlphaFoldDB" id="A0A813J590"/>